<dbReference type="SUPFAM" id="SSF69349">
    <property type="entry name" value="Phage fibre proteins"/>
    <property type="match status" value="1"/>
</dbReference>
<dbReference type="EMBL" id="AP027041">
    <property type="protein sequence ID" value="BDU15127.1"/>
    <property type="molecule type" value="Genomic_DNA"/>
</dbReference>
<dbReference type="Gene3D" id="4.10.220.110">
    <property type="match status" value="1"/>
</dbReference>
<comment type="similarity">
    <text evidence="1">Belongs to the VgrG protein family.</text>
</comment>
<evidence type="ECO:0000313" key="6">
    <source>
        <dbReference type="Proteomes" id="UP001317822"/>
    </source>
</evidence>
<dbReference type="NCBIfam" id="TIGR01646">
    <property type="entry name" value="vgr_GE"/>
    <property type="match status" value="1"/>
</dbReference>
<dbReference type="NCBIfam" id="TIGR03361">
    <property type="entry name" value="VI_Rhs_Vgr"/>
    <property type="match status" value="1"/>
</dbReference>
<dbReference type="Gene3D" id="2.30.110.50">
    <property type="match status" value="1"/>
</dbReference>
<feature type="region of interest" description="Disordered" evidence="2">
    <location>
        <begin position="455"/>
        <end position="480"/>
    </location>
</feature>
<evidence type="ECO:0000256" key="2">
    <source>
        <dbReference type="SAM" id="MobiDB-lite"/>
    </source>
</evidence>
<evidence type="ECO:0000259" key="4">
    <source>
        <dbReference type="Pfam" id="PF22178"/>
    </source>
</evidence>
<gene>
    <name evidence="5" type="primary">vgrG</name>
    <name evidence="5" type="ORF">LA521A_03280</name>
</gene>
<dbReference type="InterPro" id="IPR037026">
    <property type="entry name" value="Vgr_OB-fold_dom_sf"/>
</dbReference>
<name>A0ABN6UFM9_9GAMM</name>
<proteinExistence type="inferred from homology"/>
<dbReference type="PANTHER" id="PTHR32305">
    <property type="match status" value="1"/>
</dbReference>
<accession>A0ABN6UFM9</accession>
<feature type="domain" description="Gp5/Type VI secretion system Vgr protein OB-fold" evidence="3">
    <location>
        <begin position="384"/>
        <end position="451"/>
    </location>
</feature>
<evidence type="ECO:0000313" key="5">
    <source>
        <dbReference type="EMBL" id="BDU15127.1"/>
    </source>
</evidence>
<dbReference type="Pfam" id="PF04717">
    <property type="entry name" value="Phage_base_V"/>
    <property type="match status" value="1"/>
</dbReference>
<reference evidence="5 6" key="1">
    <citation type="journal article" date="2023" name="Int. J. Syst. Evol. Microbiol.">
        <title>Physiological and genomic analyses of cobalamin (vitamin B12)-auxotrophy of Lysobacter auxotrophicus sp. nov., a methionine-auxotrophic chitinolytic bacterium isolated from chitin-treated soil.</title>
        <authorList>
            <person name="Saito A."/>
            <person name="Dohra H."/>
            <person name="Hamada M."/>
            <person name="Moriuchi R."/>
            <person name="Kotsuchibashi Y."/>
            <person name="Mori K."/>
        </authorList>
    </citation>
    <scope>NUCLEOTIDE SEQUENCE [LARGE SCALE GENOMIC DNA]</scope>
    <source>
        <strain evidence="5 6">5-21a</strain>
    </source>
</reference>
<dbReference type="Pfam" id="PF22178">
    <property type="entry name" value="Gp5_trimer_C"/>
    <property type="match status" value="1"/>
</dbReference>
<protein>
    <submittedName>
        <fullName evidence="5">Type VI secretion system tip protein VgrG</fullName>
    </submittedName>
</protein>
<dbReference type="PANTHER" id="PTHR32305:SF11">
    <property type="entry name" value="TYPE VI SECRETION SYSTEM SPIKE PROTEIN VGRG3"/>
    <property type="match status" value="1"/>
</dbReference>
<feature type="domain" description="Gp5/Type VI secretion system Vgr C-terminal trimerisation" evidence="4">
    <location>
        <begin position="468"/>
        <end position="573"/>
    </location>
</feature>
<dbReference type="SUPFAM" id="SSF69279">
    <property type="entry name" value="Phage tail proteins"/>
    <property type="match status" value="2"/>
</dbReference>
<dbReference type="Proteomes" id="UP001317822">
    <property type="component" value="Chromosome"/>
</dbReference>
<dbReference type="InterPro" id="IPR006533">
    <property type="entry name" value="T6SS_Vgr_RhsGE"/>
</dbReference>
<evidence type="ECO:0000259" key="3">
    <source>
        <dbReference type="Pfam" id="PF04717"/>
    </source>
</evidence>
<dbReference type="Pfam" id="PF05954">
    <property type="entry name" value="Phage_GPD"/>
    <property type="match status" value="1"/>
</dbReference>
<evidence type="ECO:0000256" key="1">
    <source>
        <dbReference type="ARBA" id="ARBA00005558"/>
    </source>
</evidence>
<dbReference type="InterPro" id="IPR006531">
    <property type="entry name" value="Gp5/Vgr_OB"/>
</dbReference>
<sequence length="702" mass="77758">MAAQSDLCFRFAGSDGAAFDVVRFELTEGLSQPFRLELELSSPDANIGLDALLDSEAAFTIERDGEPVRTVHGIITMFEQGETGFRRTRYRAVVEPALARLGLWHGSRIHQQLSAPDILRSRLKERGLAASVKASRSHETREYCVQHRETDLAYFARLAAEEGFAYYFDASAQSRLTLTDVLAGGPALAGSDDIGTVAYQPNPGGDAREPRLWHFALRRQLAPTRAVQRDYTFKNPPYDLEQTAHARDTVGDYEHYDAPGRYKRGEAGRPFTATRLAGLRSEAITATLEGDDARLWPGLAFLLADHPSEPLNRDWRVIAMRHVGEQAVSQEEDGALADQGTRYSYTAQAVPADMEWRPAPLPRPIMDGPQIAHVVGPENEEIHVDEHGRVMVWFPWDREGPRENSTCWIRVSQGWAGASYGMMAIPRIGHEVIVSFLEGDPDQPIVTGRTYHAANRPPYALPQHKTRSTWKSQTHKGEGSNEIRFEDQAGAEEIYVHAQKDQNIVVEHDETTRVGHDRSEDVGNDETIQIGHDRTEAVGNDETLSIGQDRRETMGRDHAIEVGRNRQVTVGKDLIESVGNVRVEKTASDRNVETGGHYSHRVEGRHDTEAGERITQRTRVLELHAKDLATIRGPGGTITIDELGITLSALSIHLKGPVRVENEGRGDALELEANLLSPLPPDEICIPCFLLAAANGAAVVPR</sequence>
<dbReference type="InterPro" id="IPR050708">
    <property type="entry name" value="T6SS_VgrG/RHS"/>
</dbReference>
<keyword evidence="6" id="KW-1185">Reference proteome</keyword>
<dbReference type="InterPro" id="IPR054030">
    <property type="entry name" value="Gp5_Vgr_C"/>
</dbReference>
<dbReference type="SUPFAM" id="SSF69255">
    <property type="entry name" value="gp5 N-terminal domain-like"/>
    <property type="match status" value="1"/>
</dbReference>
<dbReference type="Gene3D" id="2.40.50.230">
    <property type="entry name" value="Gp5 N-terminal domain"/>
    <property type="match status" value="1"/>
</dbReference>
<dbReference type="Gene3D" id="3.55.50.10">
    <property type="entry name" value="Baseplate protein-like domains"/>
    <property type="match status" value="1"/>
</dbReference>
<organism evidence="5 6">
    <name type="scientific">Lysobacter auxotrophicus</name>
    <dbReference type="NCBI Taxonomy" id="2992573"/>
    <lineage>
        <taxon>Bacteria</taxon>
        <taxon>Pseudomonadati</taxon>
        <taxon>Pseudomonadota</taxon>
        <taxon>Gammaproteobacteria</taxon>
        <taxon>Lysobacterales</taxon>
        <taxon>Lysobacteraceae</taxon>
        <taxon>Lysobacter</taxon>
    </lineage>
</organism>
<dbReference type="InterPro" id="IPR017847">
    <property type="entry name" value="T6SS_RhsGE_Vgr_subset"/>
</dbReference>